<feature type="region of interest" description="Disordered" evidence="4">
    <location>
        <begin position="1"/>
        <end position="47"/>
    </location>
</feature>
<dbReference type="RefSeq" id="WP_289231736.1">
    <property type="nucleotide sequence ID" value="NZ_AP027735.1"/>
</dbReference>
<proteinExistence type="predicted"/>
<dbReference type="PANTHER" id="PTHR43464">
    <property type="entry name" value="METHYLTRANSFERASE"/>
    <property type="match status" value="1"/>
</dbReference>
<evidence type="ECO:0000256" key="1">
    <source>
        <dbReference type="ARBA" id="ARBA00022603"/>
    </source>
</evidence>
<name>A0ABN6YSE0_9MICO</name>
<protein>
    <recommendedName>
        <fullName evidence="5">Methyltransferase domain-containing protein</fullName>
    </recommendedName>
</protein>
<keyword evidence="3" id="KW-0949">S-adenosyl-L-methionine</keyword>
<keyword evidence="1" id="KW-0489">Methyltransferase</keyword>
<dbReference type="EMBL" id="AP027735">
    <property type="protein sequence ID" value="BDZ59889.1"/>
    <property type="molecule type" value="Genomic_DNA"/>
</dbReference>
<evidence type="ECO:0000256" key="4">
    <source>
        <dbReference type="SAM" id="MobiDB-lite"/>
    </source>
</evidence>
<gene>
    <name evidence="6" type="ORF">GCM10025872_35460</name>
</gene>
<evidence type="ECO:0000313" key="6">
    <source>
        <dbReference type="EMBL" id="BDZ59889.1"/>
    </source>
</evidence>
<reference evidence="6" key="1">
    <citation type="journal article" date="2014" name="Int. J. Syst. Evol. Microbiol.">
        <title>Complete genome of a new Firmicutes species belonging to the dominant human colonic microbiota ('Ruminococcus bicirculans') reveals two chromosomes and a selective capacity to utilize plant glucans.</title>
        <authorList>
            <consortium name="NISC Comparative Sequencing Program"/>
            <person name="Wegmann U."/>
            <person name="Louis P."/>
            <person name="Goesmann A."/>
            <person name="Henrissat B."/>
            <person name="Duncan S.H."/>
            <person name="Flint H.J."/>
        </authorList>
    </citation>
    <scope>NUCLEOTIDE SEQUENCE</scope>
    <source>
        <strain evidence="6">NBRC 110608</strain>
    </source>
</reference>
<dbReference type="InterPro" id="IPR029063">
    <property type="entry name" value="SAM-dependent_MTases_sf"/>
</dbReference>
<evidence type="ECO:0000259" key="5">
    <source>
        <dbReference type="Pfam" id="PF13649"/>
    </source>
</evidence>
<organism evidence="6">
    <name type="scientific">Barrientosiimonas endolithica</name>
    <dbReference type="NCBI Taxonomy" id="1535208"/>
    <lineage>
        <taxon>Bacteria</taxon>
        <taxon>Bacillati</taxon>
        <taxon>Actinomycetota</taxon>
        <taxon>Actinomycetes</taxon>
        <taxon>Micrococcales</taxon>
        <taxon>Dermacoccaceae</taxon>
        <taxon>Barrientosiimonas</taxon>
    </lineage>
</organism>
<evidence type="ECO:0000256" key="2">
    <source>
        <dbReference type="ARBA" id="ARBA00022679"/>
    </source>
</evidence>
<dbReference type="InterPro" id="IPR041698">
    <property type="entry name" value="Methyltransf_25"/>
</dbReference>
<evidence type="ECO:0000256" key="3">
    <source>
        <dbReference type="ARBA" id="ARBA00022691"/>
    </source>
</evidence>
<sequence length="249" mass="26778">MVRSEAAAGWRALEPVGHPGRRDRTSPRQSRPSDTLGDGGPGNRGYGERFARLLRDGHDIEGEARLADVLAPRAATVLDAGSGMGRVGATLQRRGHRVIAVDLDAELVEQSRRTYPELPVLQARLDDLAPEVLHEAGFPTAYDLIVCVGNVMILLAESTERAVLARLRALLAPGGRVLVGFHTQAGPAGSRAYDPDEFVTDADAAGLEVESRFASYELAPYVPGTDYVVTVLRRRGDRPQTPPPTVDDA</sequence>
<accession>A0ABN6YSE0</accession>
<dbReference type="Gene3D" id="3.40.50.150">
    <property type="entry name" value="Vaccinia Virus protein VP39"/>
    <property type="match status" value="1"/>
</dbReference>
<dbReference type="PANTHER" id="PTHR43464:SF19">
    <property type="entry name" value="UBIQUINONE BIOSYNTHESIS O-METHYLTRANSFERASE, MITOCHONDRIAL"/>
    <property type="match status" value="1"/>
</dbReference>
<feature type="domain" description="Methyltransferase" evidence="5">
    <location>
        <begin position="77"/>
        <end position="175"/>
    </location>
</feature>
<reference evidence="6" key="2">
    <citation type="submission" date="2023-02" db="EMBL/GenBank/DDBJ databases">
        <authorList>
            <person name="Sun Q."/>
            <person name="Mori K."/>
        </authorList>
    </citation>
    <scope>NUCLEOTIDE SEQUENCE</scope>
    <source>
        <strain evidence="6">NBRC 110608</strain>
    </source>
</reference>
<dbReference type="SUPFAM" id="SSF53335">
    <property type="entry name" value="S-adenosyl-L-methionine-dependent methyltransferases"/>
    <property type="match status" value="1"/>
</dbReference>
<dbReference type="CDD" id="cd02440">
    <property type="entry name" value="AdoMet_MTases"/>
    <property type="match status" value="1"/>
</dbReference>
<dbReference type="Pfam" id="PF13649">
    <property type="entry name" value="Methyltransf_25"/>
    <property type="match status" value="1"/>
</dbReference>
<keyword evidence="2" id="KW-0808">Transferase</keyword>